<keyword evidence="6" id="KW-1185">Reference proteome</keyword>
<organism evidence="5 6">
    <name type="scientific">Lottia gigantea</name>
    <name type="common">Giant owl limpet</name>
    <dbReference type="NCBI Taxonomy" id="225164"/>
    <lineage>
        <taxon>Eukaryota</taxon>
        <taxon>Metazoa</taxon>
        <taxon>Spiralia</taxon>
        <taxon>Lophotrochozoa</taxon>
        <taxon>Mollusca</taxon>
        <taxon>Gastropoda</taxon>
        <taxon>Patellogastropoda</taxon>
        <taxon>Lottioidea</taxon>
        <taxon>Lottiidae</taxon>
        <taxon>Lottia</taxon>
    </lineage>
</organism>
<dbReference type="GeneID" id="20243908"/>
<accession>V4C266</accession>
<dbReference type="GO" id="GO:0006405">
    <property type="term" value="P:RNA export from nucleus"/>
    <property type="evidence" value="ECO:0007669"/>
    <property type="project" value="TreeGrafter"/>
</dbReference>
<dbReference type="OrthoDB" id="338970at2759"/>
<protein>
    <recommendedName>
        <fullName evidence="4">Nucleoporin Nup133/Nup155-like C-terminal domain-containing protein</fullName>
    </recommendedName>
</protein>
<feature type="non-terminal residue" evidence="5">
    <location>
        <position position="338"/>
    </location>
</feature>
<dbReference type="GO" id="GO:0036228">
    <property type="term" value="P:protein localization to nuclear inner membrane"/>
    <property type="evidence" value="ECO:0007669"/>
    <property type="project" value="TreeGrafter"/>
</dbReference>
<name>V4C266_LOTGI</name>
<dbReference type="AlphaFoldDB" id="V4C266"/>
<evidence type="ECO:0000256" key="1">
    <source>
        <dbReference type="ARBA" id="ARBA00004123"/>
    </source>
</evidence>
<evidence type="ECO:0000313" key="5">
    <source>
        <dbReference type="EMBL" id="ESO95584.1"/>
    </source>
</evidence>
<dbReference type="STRING" id="225164.V4C266"/>
<dbReference type="GO" id="GO:0000972">
    <property type="term" value="P:transcription-dependent tethering of RNA polymerase II gene DNA at nuclear periphery"/>
    <property type="evidence" value="ECO:0007669"/>
    <property type="project" value="TreeGrafter"/>
</dbReference>
<keyword evidence="3" id="KW-0539">Nucleus</keyword>
<evidence type="ECO:0000313" key="6">
    <source>
        <dbReference type="Proteomes" id="UP000030746"/>
    </source>
</evidence>
<reference evidence="5 6" key="1">
    <citation type="journal article" date="2013" name="Nature">
        <title>Insights into bilaterian evolution from three spiralian genomes.</title>
        <authorList>
            <person name="Simakov O."/>
            <person name="Marletaz F."/>
            <person name="Cho S.J."/>
            <person name="Edsinger-Gonzales E."/>
            <person name="Havlak P."/>
            <person name="Hellsten U."/>
            <person name="Kuo D.H."/>
            <person name="Larsson T."/>
            <person name="Lv J."/>
            <person name="Arendt D."/>
            <person name="Savage R."/>
            <person name="Osoegawa K."/>
            <person name="de Jong P."/>
            <person name="Grimwood J."/>
            <person name="Chapman J.A."/>
            <person name="Shapiro H."/>
            <person name="Aerts A."/>
            <person name="Otillar R.P."/>
            <person name="Terry A.Y."/>
            <person name="Boore J.L."/>
            <person name="Grigoriev I.V."/>
            <person name="Lindberg D.R."/>
            <person name="Seaver E.C."/>
            <person name="Weisblat D.A."/>
            <person name="Putnam N.H."/>
            <person name="Rokhsar D.S."/>
        </authorList>
    </citation>
    <scope>NUCLEOTIDE SEQUENCE [LARGE SCALE GENOMIC DNA]</scope>
</reference>
<dbReference type="GO" id="GO:0017056">
    <property type="term" value="F:structural constituent of nuclear pore"/>
    <property type="evidence" value="ECO:0007669"/>
    <property type="project" value="InterPro"/>
</dbReference>
<dbReference type="InterPro" id="IPR007187">
    <property type="entry name" value="Nucleoporin_Nup133/Nup155_C"/>
</dbReference>
<evidence type="ECO:0000256" key="3">
    <source>
        <dbReference type="ARBA" id="ARBA00023242"/>
    </source>
</evidence>
<dbReference type="Proteomes" id="UP000030746">
    <property type="component" value="Unassembled WGS sequence"/>
</dbReference>
<gene>
    <name evidence="5" type="ORF">LOTGIDRAFT_176665</name>
</gene>
<dbReference type="RefSeq" id="XP_009053728.1">
    <property type="nucleotide sequence ID" value="XM_009055480.1"/>
</dbReference>
<dbReference type="InterPro" id="IPR004870">
    <property type="entry name" value="Nucleoporin_Nup155"/>
</dbReference>
<proteinExistence type="predicted"/>
<dbReference type="PANTHER" id="PTHR10350">
    <property type="entry name" value="NUCLEAR PORE COMPLEX PROTEIN NUP155"/>
    <property type="match status" value="1"/>
</dbReference>
<dbReference type="InterPro" id="IPR028082">
    <property type="entry name" value="Peripla_BP_I"/>
</dbReference>
<dbReference type="KEGG" id="lgi:LOTGIDRAFT_176665"/>
<evidence type="ECO:0000256" key="2">
    <source>
        <dbReference type="ARBA" id="ARBA00022448"/>
    </source>
</evidence>
<sequence>MEILRSSQISRQRRIIICSPRDSRDHLIRKILEKAKSFNLLSNKRQNFIFVDPSSYLEPFSGATQMYQLGLFSARAFLYAFRYIQPSFGQPSQDANRATSLDAAKITTMALNYYISTQTVLTNEFSDDRFLVAMKKVNIPFGETGVIRFNSTGQRIDYQLDLYTHGGENMYKKVADWVPSPKTANARMQWKRSNKVSHRTAEFDEAQKLEKISLQNVRMLLHQVEEVLGLWKVLVDHQFHVLAAALTKDQQNQLRSMTFKNLVINGRELCAALITCLITRFLQDNAKIDNISSILRNVCPNLYSTDDATCSMANELLHASKANQNQGEKQRQLYEALR</sequence>
<comment type="subcellular location">
    <subcellularLocation>
        <location evidence="1">Nucleus</location>
    </subcellularLocation>
</comment>
<dbReference type="GO" id="GO:0006606">
    <property type="term" value="P:protein import into nucleus"/>
    <property type="evidence" value="ECO:0007669"/>
    <property type="project" value="TreeGrafter"/>
</dbReference>
<dbReference type="PANTHER" id="PTHR10350:SF6">
    <property type="entry name" value="NUCLEAR PORE COMPLEX PROTEIN NUP155"/>
    <property type="match status" value="1"/>
</dbReference>
<dbReference type="GO" id="GO:0044611">
    <property type="term" value="C:nuclear pore inner ring"/>
    <property type="evidence" value="ECO:0007669"/>
    <property type="project" value="TreeGrafter"/>
</dbReference>
<evidence type="ECO:0000259" key="4">
    <source>
        <dbReference type="Pfam" id="PF03177"/>
    </source>
</evidence>
<dbReference type="Gene3D" id="1.20.58.1780">
    <property type="match status" value="1"/>
</dbReference>
<dbReference type="HOGENOM" id="CLU_822778_0_0_1"/>
<dbReference type="EMBL" id="KB201629">
    <property type="protein sequence ID" value="ESO95584.1"/>
    <property type="molecule type" value="Genomic_DNA"/>
</dbReference>
<feature type="domain" description="Nucleoporin Nup133/Nup155-like C-terminal" evidence="4">
    <location>
        <begin position="198"/>
        <end position="338"/>
    </location>
</feature>
<dbReference type="Pfam" id="PF03177">
    <property type="entry name" value="Nucleoporin_C"/>
    <property type="match status" value="1"/>
</dbReference>
<dbReference type="SUPFAM" id="SSF53822">
    <property type="entry name" value="Periplasmic binding protein-like I"/>
    <property type="match status" value="1"/>
</dbReference>
<dbReference type="CTD" id="20243908"/>
<keyword evidence="2" id="KW-0813">Transport</keyword>